<reference evidence="1 2" key="1">
    <citation type="submission" date="2020-02" db="EMBL/GenBank/DDBJ databases">
        <title>Acidophilic actinobacteria isolated from forest soil.</title>
        <authorList>
            <person name="Golinska P."/>
        </authorList>
    </citation>
    <scope>NUCLEOTIDE SEQUENCE [LARGE SCALE GENOMIC DNA]</scope>
    <source>
        <strain evidence="1 2">NL8</strain>
    </source>
</reference>
<accession>A0ABS5KL77</accession>
<keyword evidence="2" id="KW-1185">Reference proteome</keyword>
<name>A0ABS5KL77_9ACTN</name>
<comment type="caution">
    <text evidence="1">The sequence shown here is derived from an EMBL/GenBank/DDBJ whole genome shotgun (WGS) entry which is preliminary data.</text>
</comment>
<sequence length="355" mass="39101">MSITSPHPIHDRSYHVLDRARFEPAGFQGLDRSAGAAGGLSRLRQVELDRRWRARYVRGVRGSELVAAVPVYTPVGSSWPDAAYDPRNWGLDPGLTDSLPADRCLVVGGVYDQRSGFPVRLDPAGQNARDVLVAIAGVAAAEQRALVFPYAYNRARRALDAVTDGFHWTGLARESHFRDVEDPDRPMSSRVRGVLRRDLRLIEAAGLDTSVTDWATAEAVAAPLIAEHNTRKDVPDHAEFVRMRYRQWTECPDVELVVFSAATASVAGVLTAIVWHDQLELYEIGLPQSQDSERIAVYLDLMFHQPLAYARRRGLRHIRAGTAAETPKSSRGAVFEDLSGGLLTAEATRELADAG</sequence>
<organism evidence="1 2">
    <name type="scientific">Catenulispora pinistramenti</name>
    <dbReference type="NCBI Taxonomy" id="2705254"/>
    <lineage>
        <taxon>Bacteria</taxon>
        <taxon>Bacillati</taxon>
        <taxon>Actinomycetota</taxon>
        <taxon>Actinomycetes</taxon>
        <taxon>Catenulisporales</taxon>
        <taxon>Catenulisporaceae</taxon>
        <taxon>Catenulispora</taxon>
    </lineage>
</organism>
<protein>
    <recommendedName>
        <fullName evidence="3">BioF2-like acetyltransferase domain-containing protein</fullName>
    </recommendedName>
</protein>
<dbReference type="RefSeq" id="WP_212008428.1">
    <property type="nucleotide sequence ID" value="NZ_JAAFYZ010000018.1"/>
</dbReference>
<gene>
    <name evidence="1" type="ORF">KGQ19_07880</name>
</gene>
<evidence type="ECO:0000313" key="1">
    <source>
        <dbReference type="EMBL" id="MBS2546785.1"/>
    </source>
</evidence>
<dbReference type="Proteomes" id="UP000730482">
    <property type="component" value="Unassembled WGS sequence"/>
</dbReference>
<dbReference type="EMBL" id="JAAFYZ010000018">
    <property type="protein sequence ID" value="MBS2546785.1"/>
    <property type="molecule type" value="Genomic_DNA"/>
</dbReference>
<evidence type="ECO:0000313" key="2">
    <source>
        <dbReference type="Proteomes" id="UP000730482"/>
    </source>
</evidence>
<evidence type="ECO:0008006" key="3">
    <source>
        <dbReference type="Google" id="ProtNLM"/>
    </source>
</evidence>
<proteinExistence type="predicted"/>